<protein>
    <submittedName>
        <fullName evidence="2">RFC checkpoint protein Rad17</fullName>
    </submittedName>
</protein>
<feature type="compositionally biased region" description="Basic and acidic residues" evidence="1">
    <location>
        <begin position="102"/>
        <end position="112"/>
    </location>
</feature>
<feature type="region of interest" description="Disordered" evidence="1">
    <location>
        <begin position="171"/>
        <end position="191"/>
    </location>
</feature>
<dbReference type="EMBL" id="CAWUHB010000008">
    <property type="protein sequence ID" value="CAK7214443.1"/>
    <property type="molecule type" value="Genomic_DNA"/>
</dbReference>
<accession>A0ABP0B4A7</accession>
<feature type="compositionally biased region" description="Polar residues" evidence="1">
    <location>
        <begin position="113"/>
        <end position="124"/>
    </location>
</feature>
<dbReference type="Proteomes" id="UP001642405">
    <property type="component" value="Unassembled WGS sequence"/>
</dbReference>
<proteinExistence type="predicted"/>
<comment type="caution">
    <text evidence="2">The sequence shown here is derived from an EMBL/GenBank/DDBJ whole genome shotgun (WGS) entry which is preliminary data.</text>
</comment>
<evidence type="ECO:0000256" key="1">
    <source>
        <dbReference type="SAM" id="MobiDB-lite"/>
    </source>
</evidence>
<evidence type="ECO:0000313" key="2">
    <source>
        <dbReference type="EMBL" id="CAK7214443.1"/>
    </source>
</evidence>
<feature type="region of interest" description="Disordered" evidence="1">
    <location>
        <begin position="102"/>
        <end position="124"/>
    </location>
</feature>
<evidence type="ECO:0000313" key="3">
    <source>
        <dbReference type="Proteomes" id="UP001642405"/>
    </source>
</evidence>
<reference evidence="2 3" key="1">
    <citation type="submission" date="2024-01" db="EMBL/GenBank/DDBJ databases">
        <authorList>
            <person name="Allen C."/>
            <person name="Tagirdzhanova G."/>
        </authorList>
    </citation>
    <scope>NUCLEOTIDE SEQUENCE [LARGE SCALE GENOMIC DNA]</scope>
</reference>
<gene>
    <name evidence="2" type="primary">rad17_1</name>
    <name evidence="2" type="ORF">SCUCBS95973_002148</name>
</gene>
<organism evidence="2 3">
    <name type="scientific">Sporothrix curviconia</name>
    <dbReference type="NCBI Taxonomy" id="1260050"/>
    <lineage>
        <taxon>Eukaryota</taxon>
        <taxon>Fungi</taxon>
        <taxon>Dikarya</taxon>
        <taxon>Ascomycota</taxon>
        <taxon>Pezizomycotina</taxon>
        <taxon>Sordariomycetes</taxon>
        <taxon>Sordariomycetidae</taxon>
        <taxon>Ophiostomatales</taxon>
        <taxon>Ophiostomataceae</taxon>
        <taxon>Sporothrix</taxon>
    </lineage>
</organism>
<sequence>MSAASQPESVVKRTYWTRQYVFSCNHTTVRHCGVRASFAAAIAPASPTATNVVPFLMPIRVSHECVICMRHRLVTRLEEKAKAVRSGFTTLCHGLDNIAKDTEKHRRSKDGNSDSQIQQDESWDNQPPSLASLMLIYSQDSVCTSSSSDGGAHLRLSEKIRRLREVLEQCKLSQGDAASPSDDTSDNAGIDASNVDMADLAGSSDADSSFGDSIGDTILDILGSVGDVVSAIADGLDTDDF</sequence>
<name>A0ABP0B4A7_9PEZI</name>
<keyword evidence="3" id="KW-1185">Reference proteome</keyword>